<organism evidence="1 2">
    <name type="scientific">Rhizocola hellebori</name>
    <dbReference type="NCBI Taxonomy" id="1392758"/>
    <lineage>
        <taxon>Bacteria</taxon>
        <taxon>Bacillati</taxon>
        <taxon>Actinomycetota</taxon>
        <taxon>Actinomycetes</taxon>
        <taxon>Micromonosporales</taxon>
        <taxon>Micromonosporaceae</taxon>
        <taxon>Rhizocola</taxon>
    </lineage>
</organism>
<proteinExistence type="predicted"/>
<gene>
    <name evidence="1" type="ORF">Rhe02_86400</name>
</gene>
<dbReference type="EMBL" id="BONY01000099">
    <property type="protein sequence ID" value="GIH10573.1"/>
    <property type="molecule type" value="Genomic_DNA"/>
</dbReference>
<keyword evidence="2" id="KW-1185">Reference proteome</keyword>
<evidence type="ECO:0000313" key="2">
    <source>
        <dbReference type="Proteomes" id="UP000612899"/>
    </source>
</evidence>
<accession>A0A8J3VLW4</accession>
<dbReference type="Proteomes" id="UP000612899">
    <property type="component" value="Unassembled WGS sequence"/>
</dbReference>
<comment type="caution">
    <text evidence="1">The sequence shown here is derived from an EMBL/GenBank/DDBJ whole genome shotgun (WGS) entry which is preliminary data.</text>
</comment>
<reference evidence="1" key="1">
    <citation type="submission" date="2021-01" db="EMBL/GenBank/DDBJ databases">
        <title>Whole genome shotgun sequence of Rhizocola hellebori NBRC 109834.</title>
        <authorList>
            <person name="Komaki H."/>
            <person name="Tamura T."/>
        </authorList>
    </citation>
    <scope>NUCLEOTIDE SEQUENCE</scope>
    <source>
        <strain evidence="1">NBRC 109834</strain>
    </source>
</reference>
<protein>
    <submittedName>
        <fullName evidence="1">Uncharacterized protein</fullName>
    </submittedName>
</protein>
<evidence type="ECO:0000313" key="1">
    <source>
        <dbReference type="EMBL" id="GIH10573.1"/>
    </source>
</evidence>
<sequence>MAASTWSGDVCMSASANRTIPFRPSILLVYSAEAASGEVTEGIRIRRALPVRVVCALVGLQDQGVDLGPVHGAFDVVTGQAETGLVDVDWGRAQ</sequence>
<dbReference type="AlphaFoldDB" id="A0A8J3VLW4"/>
<name>A0A8J3VLW4_9ACTN</name>